<dbReference type="GO" id="GO:0005524">
    <property type="term" value="F:ATP binding"/>
    <property type="evidence" value="ECO:0007669"/>
    <property type="project" value="UniProtKB-KW"/>
</dbReference>
<keyword evidence="4" id="KW-0547">Nucleotide-binding</keyword>
<dbReference type="GO" id="GO:0000245">
    <property type="term" value="P:spliceosomal complex assembly"/>
    <property type="evidence" value="ECO:0007669"/>
    <property type="project" value="TreeGrafter"/>
</dbReference>
<dbReference type="GO" id="GO:0005737">
    <property type="term" value="C:cytoplasm"/>
    <property type="evidence" value="ECO:0007669"/>
    <property type="project" value="TreeGrafter"/>
</dbReference>
<evidence type="ECO:0000256" key="1">
    <source>
        <dbReference type="ARBA" id="ARBA00012513"/>
    </source>
</evidence>
<dbReference type="InterPro" id="IPR051334">
    <property type="entry name" value="SRPK"/>
</dbReference>
<keyword evidence="11" id="KW-1185">Reference proteome</keyword>
<comment type="catalytic activity">
    <reaction evidence="8">
        <text>L-seryl-[protein] + ATP = O-phospho-L-seryl-[protein] + ADP + H(+)</text>
        <dbReference type="Rhea" id="RHEA:17989"/>
        <dbReference type="Rhea" id="RHEA-COMP:9863"/>
        <dbReference type="Rhea" id="RHEA-COMP:11604"/>
        <dbReference type="ChEBI" id="CHEBI:15378"/>
        <dbReference type="ChEBI" id="CHEBI:29999"/>
        <dbReference type="ChEBI" id="CHEBI:30616"/>
        <dbReference type="ChEBI" id="CHEBI:83421"/>
        <dbReference type="ChEBI" id="CHEBI:456216"/>
        <dbReference type="EC" id="2.7.11.1"/>
    </reaction>
</comment>
<evidence type="ECO:0000256" key="4">
    <source>
        <dbReference type="ARBA" id="ARBA00022741"/>
    </source>
</evidence>
<evidence type="ECO:0000259" key="9">
    <source>
        <dbReference type="PROSITE" id="PS50011"/>
    </source>
</evidence>
<dbReference type="EMBL" id="JARKIB010000050">
    <property type="protein sequence ID" value="KAJ7755205.1"/>
    <property type="molecule type" value="Genomic_DNA"/>
</dbReference>
<keyword evidence="5 10" id="KW-0418">Kinase</keyword>
<dbReference type="Pfam" id="PF00069">
    <property type="entry name" value="Pkinase"/>
    <property type="match status" value="1"/>
</dbReference>
<evidence type="ECO:0000256" key="6">
    <source>
        <dbReference type="ARBA" id="ARBA00022840"/>
    </source>
</evidence>
<gene>
    <name evidence="10" type="ORF">B0H16DRAFT_1541387</name>
</gene>
<dbReference type="PROSITE" id="PS50011">
    <property type="entry name" value="PROTEIN_KINASE_DOM"/>
    <property type="match status" value="1"/>
</dbReference>
<evidence type="ECO:0000256" key="2">
    <source>
        <dbReference type="ARBA" id="ARBA00022527"/>
    </source>
</evidence>
<dbReference type="Proteomes" id="UP001215598">
    <property type="component" value="Unassembled WGS sequence"/>
</dbReference>
<name>A0AAD7J1Q2_9AGAR</name>
<evidence type="ECO:0000313" key="10">
    <source>
        <dbReference type="EMBL" id="KAJ7755205.1"/>
    </source>
</evidence>
<dbReference type="AlphaFoldDB" id="A0AAD7J1Q2"/>
<dbReference type="Gene3D" id="1.10.510.10">
    <property type="entry name" value="Transferase(Phosphotransferase) domain 1"/>
    <property type="match status" value="1"/>
</dbReference>
<accession>A0AAD7J1Q2</accession>
<evidence type="ECO:0000256" key="7">
    <source>
        <dbReference type="ARBA" id="ARBA00047899"/>
    </source>
</evidence>
<organism evidence="10 11">
    <name type="scientific">Mycena metata</name>
    <dbReference type="NCBI Taxonomy" id="1033252"/>
    <lineage>
        <taxon>Eukaryota</taxon>
        <taxon>Fungi</taxon>
        <taxon>Dikarya</taxon>
        <taxon>Basidiomycota</taxon>
        <taxon>Agaricomycotina</taxon>
        <taxon>Agaricomycetes</taxon>
        <taxon>Agaricomycetidae</taxon>
        <taxon>Agaricales</taxon>
        <taxon>Marasmiineae</taxon>
        <taxon>Mycenaceae</taxon>
        <taxon>Mycena</taxon>
    </lineage>
</organism>
<dbReference type="GO" id="GO:0004674">
    <property type="term" value="F:protein serine/threonine kinase activity"/>
    <property type="evidence" value="ECO:0007669"/>
    <property type="project" value="UniProtKB-KW"/>
</dbReference>
<protein>
    <recommendedName>
        <fullName evidence="1">non-specific serine/threonine protein kinase</fullName>
        <ecNumber evidence="1">2.7.11.1</ecNumber>
    </recommendedName>
</protein>
<keyword evidence="6" id="KW-0067">ATP-binding</keyword>
<dbReference type="InterPro" id="IPR000719">
    <property type="entry name" value="Prot_kinase_dom"/>
</dbReference>
<reference evidence="10" key="1">
    <citation type="submission" date="2023-03" db="EMBL/GenBank/DDBJ databases">
        <title>Massive genome expansion in bonnet fungi (Mycena s.s.) driven by repeated elements and novel gene families across ecological guilds.</title>
        <authorList>
            <consortium name="Lawrence Berkeley National Laboratory"/>
            <person name="Harder C.B."/>
            <person name="Miyauchi S."/>
            <person name="Viragh M."/>
            <person name="Kuo A."/>
            <person name="Thoen E."/>
            <person name="Andreopoulos B."/>
            <person name="Lu D."/>
            <person name="Skrede I."/>
            <person name="Drula E."/>
            <person name="Henrissat B."/>
            <person name="Morin E."/>
            <person name="Kohler A."/>
            <person name="Barry K."/>
            <person name="LaButti K."/>
            <person name="Morin E."/>
            <person name="Salamov A."/>
            <person name="Lipzen A."/>
            <person name="Mereny Z."/>
            <person name="Hegedus B."/>
            <person name="Baldrian P."/>
            <person name="Stursova M."/>
            <person name="Weitz H."/>
            <person name="Taylor A."/>
            <person name="Grigoriev I.V."/>
            <person name="Nagy L.G."/>
            <person name="Martin F."/>
            <person name="Kauserud H."/>
        </authorList>
    </citation>
    <scope>NUCLEOTIDE SEQUENCE</scope>
    <source>
        <strain evidence="10">CBHHK182m</strain>
    </source>
</reference>
<evidence type="ECO:0000256" key="3">
    <source>
        <dbReference type="ARBA" id="ARBA00022679"/>
    </source>
</evidence>
<dbReference type="PANTHER" id="PTHR47634:SF9">
    <property type="entry name" value="PROTEIN KINASE DOMAIN-CONTAINING PROTEIN-RELATED"/>
    <property type="match status" value="1"/>
</dbReference>
<comment type="caution">
    <text evidence="10">The sequence shown here is derived from an EMBL/GenBank/DDBJ whole genome shotgun (WGS) entry which is preliminary data.</text>
</comment>
<comment type="catalytic activity">
    <reaction evidence="7">
        <text>L-threonyl-[protein] + ATP = O-phospho-L-threonyl-[protein] + ADP + H(+)</text>
        <dbReference type="Rhea" id="RHEA:46608"/>
        <dbReference type="Rhea" id="RHEA-COMP:11060"/>
        <dbReference type="Rhea" id="RHEA-COMP:11605"/>
        <dbReference type="ChEBI" id="CHEBI:15378"/>
        <dbReference type="ChEBI" id="CHEBI:30013"/>
        <dbReference type="ChEBI" id="CHEBI:30616"/>
        <dbReference type="ChEBI" id="CHEBI:61977"/>
        <dbReference type="ChEBI" id="CHEBI:456216"/>
        <dbReference type="EC" id="2.7.11.1"/>
    </reaction>
</comment>
<sequence length="365" mass="40095">MSTGFAPSAFPWGELKVTWTGDAEYVTPPTSQPLTVSDADDSDRDYIWQLPDRKDVESVARYHLGGLHPVHLSEIYSGSSGTDYCIIHKLGVGSFSHVNRAVALKFITSASTGHTNEIAIHEYLASRAHDVGYDNILMAVDTFQVNGPNGLHNVIVTNPIASLFDLYKPSLRMIEHLNEVDIIRQILQGTAFLHKNGIVHGDLHCGNISIEFPLFRTGGTTWLSDSIEFPKLFLCVACDPALTTSSVPKYIVANTPLPLWGMQEHAAKLVVKLVDFGCAFRPGTNDVLVRHERSPRVFTAPECIISDSASAPPQLQVPWSYQSDIWTLACSLFEIYSRQPGQNPLFGGTSLGLEIARLLGPIPEQ</sequence>
<evidence type="ECO:0000256" key="8">
    <source>
        <dbReference type="ARBA" id="ARBA00048679"/>
    </source>
</evidence>
<evidence type="ECO:0000256" key="5">
    <source>
        <dbReference type="ARBA" id="ARBA00022777"/>
    </source>
</evidence>
<dbReference type="GO" id="GO:0050684">
    <property type="term" value="P:regulation of mRNA processing"/>
    <property type="evidence" value="ECO:0007669"/>
    <property type="project" value="TreeGrafter"/>
</dbReference>
<dbReference type="Gene3D" id="3.30.200.20">
    <property type="entry name" value="Phosphorylase Kinase, domain 1"/>
    <property type="match status" value="1"/>
</dbReference>
<evidence type="ECO:0000313" key="11">
    <source>
        <dbReference type="Proteomes" id="UP001215598"/>
    </source>
</evidence>
<dbReference type="EC" id="2.7.11.1" evidence="1"/>
<dbReference type="InterPro" id="IPR011009">
    <property type="entry name" value="Kinase-like_dom_sf"/>
</dbReference>
<dbReference type="GO" id="GO:0005634">
    <property type="term" value="C:nucleus"/>
    <property type="evidence" value="ECO:0007669"/>
    <property type="project" value="TreeGrafter"/>
</dbReference>
<dbReference type="SMART" id="SM00220">
    <property type="entry name" value="S_TKc"/>
    <property type="match status" value="1"/>
</dbReference>
<keyword evidence="2" id="KW-0723">Serine/threonine-protein kinase</keyword>
<dbReference type="SUPFAM" id="SSF56112">
    <property type="entry name" value="Protein kinase-like (PK-like)"/>
    <property type="match status" value="1"/>
</dbReference>
<dbReference type="PANTHER" id="PTHR47634">
    <property type="entry name" value="PROTEIN KINASE DOMAIN-CONTAINING PROTEIN-RELATED"/>
    <property type="match status" value="1"/>
</dbReference>
<proteinExistence type="predicted"/>
<feature type="domain" description="Protein kinase" evidence="9">
    <location>
        <begin position="84"/>
        <end position="365"/>
    </location>
</feature>
<keyword evidence="3" id="KW-0808">Transferase</keyword>